<dbReference type="GO" id="GO:0003924">
    <property type="term" value="F:GTPase activity"/>
    <property type="evidence" value="ECO:0007669"/>
    <property type="project" value="InterPro"/>
</dbReference>
<organism evidence="5 6">
    <name type="scientific">Adineta ricciae</name>
    <name type="common">Rotifer</name>
    <dbReference type="NCBI Taxonomy" id="249248"/>
    <lineage>
        <taxon>Eukaryota</taxon>
        <taxon>Metazoa</taxon>
        <taxon>Spiralia</taxon>
        <taxon>Gnathifera</taxon>
        <taxon>Rotifera</taxon>
        <taxon>Eurotatoria</taxon>
        <taxon>Bdelloidea</taxon>
        <taxon>Adinetida</taxon>
        <taxon>Adinetidae</taxon>
        <taxon>Adineta</taxon>
    </lineage>
</organism>
<dbReference type="Proteomes" id="UP000663852">
    <property type="component" value="Unassembled WGS sequence"/>
</dbReference>
<dbReference type="GO" id="GO:0005829">
    <property type="term" value="C:cytosol"/>
    <property type="evidence" value="ECO:0007669"/>
    <property type="project" value="TreeGrafter"/>
</dbReference>
<dbReference type="InterPro" id="IPR027417">
    <property type="entry name" value="P-loop_NTPase"/>
</dbReference>
<evidence type="ECO:0000259" key="4">
    <source>
        <dbReference type="PROSITE" id="PS51722"/>
    </source>
</evidence>
<evidence type="ECO:0000256" key="3">
    <source>
        <dbReference type="ARBA" id="ARBA00022917"/>
    </source>
</evidence>
<keyword evidence="2" id="KW-0251">Elongation factor</keyword>
<dbReference type="GO" id="GO:1990904">
    <property type="term" value="C:ribonucleoprotein complex"/>
    <property type="evidence" value="ECO:0007669"/>
    <property type="project" value="TreeGrafter"/>
</dbReference>
<gene>
    <name evidence="5" type="ORF">EDS130_LOCUS46218</name>
</gene>
<keyword evidence="3" id="KW-0648">Protein biosynthesis</keyword>
<evidence type="ECO:0000313" key="5">
    <source>
        <dbReference type="EMBL" id="CAF1554456.1"/>
    </source>
</evidence>
<reference evidence="5" key="1">
    <citation type="submission" date="2021-02" db="EMBL/GenBank/DDBJ databases">
        <authorList>
            <person name="Nowell W R."/>
        </authorList>
    </citation>
    <scope>NUCLEOTIDE SEQUENCE</scope>
</reference>
<dbReference type="GO" id="GO:0043022">
    <property type="term" value="F:ribosome binding"/>
    <property type="evidence" value="ECO:0007669"/>
    <property type="project" value="TreeGrafter"/>
</dbReference>
<dbReference type="GO" id="GO:0005525">
    <property type="term" value="F:GTP binding"/>
    <property type="evidence" value="ECO:0007669"/>
    <property type="project" value="InterPro"/>
</dbReference>
<feature type="domain" description="Tr-type G" evidence="4">
    <location>
        <begin position="1"/>
        <end position="207"/>
    </location>
</feature>
<dbReference type="InterPro" id="IPR031157">
    <property type="entry name" value="G_TR_CS"/>
</dbReference>
<protein>
    <recommendedName>
        <fullName evidence="4">Tr-type G domain-containing protein</fullName>
    </recommendedName>
</protein>
<feature type="non-terminal residue" evidence="5">
    <location>
        <position position="1"/>
    </location>
</feature>
<dbReference type="PANTHER" id="PTHR42908:SF10">
    <property type="entry name" value="EUKARYOTIC TRANSLATION ELONGATION FACTOR 2"/>
    <property type="match status" value="1"/>
</dbReference>
<evidence type="ECO:0000256" key="2">
    <source>
        <dbReference type="ARBA" id="ARBA00022768"/>
    </source>
</evidence>
<dbReference type="PANTHER" id="PTHR42908">
    <property type="entry name" value="TRANSLATION ELONGATION FACTOR-RELATED"/>
    <property type="match status" value="1"/>
</dbReference>
<dbReference type="SUPFAM" id="SSF52540">
    <property type="entry name" value="P-loop containing nucleoside triphosphate hydrolases"/>
    <property type="match status" value="1"/>
</dbReference>
<dbReference type="GO" id="GO:0003746">
    <property type="term" value="F:translation elongation factor activity"/>
    <property type="evidence" value="ECO:0007669"/>
    <property type="project" value="UniProtKB-KW"/>
</dbReference>
<proteinExistence type="predicted"/>
<dbReference type="InterPro" id="IPR005225">
    <property type="entry name" value="Small_GTP-bd"/>
</dbReference>
<evidence type="ECO:0000313" key="6">
    <source>
        <dbReference type="Proteomes" id="UP000663852"/>
    </source>
</evidence>
<keyword evidence="1" id="KW-0963">Cytoplasm</keyword>
<dbReference type="InterPro" id="IPR000795">
    <property type="entry name" value="T_Tr_GTP-bd_dom"/>
</dbReference>
<dbReference type="FunFam" id="3.40.50.300:FF:000058">
    <property type="entry name" value="Translation elongation factor 2"/>
    <property type="match status" value="1"/>
</dbReference>
<comment type="caution">
    <text evidence="5">The sequence shown here is derived from an EMBL/GenBank/DDBJ whole genome shotgun (WGS) entry which is preliminary data.</text>
</comment>
<dbReference type="Pfam" id="PF00009">
    <property type="entry name" value="GTP_EFTU"/>
    <property type="match status" value="1"/>
</dbReference>
<dbReference type="AlphaFoldDB" id="A0A815X8U0"/>
<dbReference type="Gene3D" id="3.40.50.300">
    <property type="entry name" value="P-loop containing nucleotide triphosphate hydrolases"/>
    <property type="match status" value="1"/>
</dbReference>
<dbReference type="EMBL" id="CAJNOJ010001738">
    <property type="protein sequence ID" value="CAF1554456.1"/>
    <property type="molecule type" value="Genomic_DNA"/>
</dbReference>
<accession>A0A815X8U0</accession>
<dbReference type="PRINTS" id="PR00315">
    <property type="entry name" value="ELONGATNFCT"/>
</dbReference>
<dbReference type="NCBIfam" id="TIGR00231">
    <property type="entry name" value="small_GTP"/>
    <property type="match status" value="1"/>
</dbReference>
<name>A0A815X8U0_ADIRI</name>
<dbReference type="PROSITE" id="PS00301">
    <property type="entry name" value="G_TR_1"/>
    <property type="match status" value="1"/>
</dbReference>
<dbReference type="OrthoDB" id="9977701at2759"/>
<dbReference type="PROSITE" id="PS51722">
    <property type="entry name" value="G_TR_2"/>
    <property type="match status" value="1"/>
</dbReference>
<feature type="non-terminal residue" evidence="5">
    <location>
        <position position="344"/>
    </location>
</feature>
<sequence>KSTLTDALVYKAGIITEQQAGQRRFTDSLEAEQEKGITIKSSSVSMFYELDDQVLGDLKRDGNGFLVNLIDSPGHVDFSSEVTAALRVTDGALLVVDAVSGVSVQTETVLRQALSERVQLTLVINKVDRCILEQKLEPEELYQKLSGIVARCNALIATYRSTDDAIYSDEHFNPKLGNVAFASGKHGWAFTIPQFATFLAEKAKTTKEKYLDRLWGESYYSSMNKKWLSYEQSRSTDDAKRGFTQFILQPLYQILNACAELNMSEVRTILSKIDIKIPADKLDETLLDSKTIMSNVMKRWLPASEAMLHLIVLHLPSPVQAQVYRIQHLYEGPQDDQVACAMKA</sequence>
<evidence type="ECO:0000256" key="1">
    <source>
        <dbReference type="ARBA" id="ARBA00022490"/>
    </source>
</evidence>